<accession>A0A5P9Q776</accession>
<dbReference type="RefSeq" id="WP_051136851.1">
    <property type="nucleotide sequence ID" value="NZ_BAABIH010000001.1"/>
</dbReference>
<name>A0A5P9Q776_9MICO</name>
<dbReference type="EMBL" id="CP045529">
    <property type="protein sequence ID" value="QFU97261.1"/>
    <property type="molecule type" value="Genomic_DNA"/>
</dbReference>
<protein>
    <submittedName>
        <fullName evidence="2">Uncharacterized protein</fullName>
    </submittedName>
</protein>
<dbReference type="AlphaFoldDB" id="A0A5P9Q776"/>
<feature type="transmembrane region" description="Helical" evidence="1">
    <location>
        <begin position="151"/>
        <end position="172"/>
    </location>
</feature>
<gene>
    <name evidence="2" type="ORF">KDY119_00755</name>
</gene>
<evidence type="ECO:0000313" key="2">
    <source>
        <dbReference type="EMBL" id="QFU97261.1"/>
    </source>
</evidence>
<feature type="transmembrane region" description="Helical" evidence="1">
    <location>
        <begin position="125"/>
        <end position="145"/>
    </location>
</feature>
<keyword evidence="1" id="KW-1133">Transmembrane helix</keyword>
<evidence type="ECO:0000313" key="3">
    <source>
        <dbReference type="Proteomes" id="UP000326702"/>
    </source>
</evidence>
<organism evidence="2 3">
    <name type="scientific">Luteimicrobium xylanilyticum</name>
    <dbReference type="NCBI Taxonomy" id="1133546"/>
    <lineage>
        <taxon>Bacteria</taxon>
        <taxon>Bacillati</taxon>
        <taxon>Actinomycetota</taxon>
        <taxon>Actinomycetes</taxon>
        <taxon>Micrococcales</taxon>
        <taxon>Luteimicrobium</taxon>
    </lineage>
</organism>
<dbReference type="OrthoDB" id="2717873at2"/>
<keyword evidence="1" id="KW-0812">Transmembrane</keyword>
<proteinExistence type="predicted"/>
<evidence type="ECO:0000256" key="1">
    <source>
        <dbReference type="SAM" id="Phobius"/>
    </source>
</evidence>
<dbReference type="Proteomes" id="UP000326702">
    <property type="component" value="Chromosome"/>
</dbReference>
<dbReference type="KEGG" id="lxl:KDY119_00755"/>
<reference evidence="2 3" key="1">
    <citation type="submission" date="2019-10" db="EMBL/GenBank/DDBJ databases">
        <title>Genome sequence of Luteimicrobium xylanilyticum HY-24.</title>
        <authorList>
            <person name="Kim D.Y."/>
            <person name="Park H.-Y."/>
        </authorList>
    </citation>
    <scope>NUCLEOTIDE SEQUENCE [LARGE SCALE GENOMIC DNA]</scope>
    <source>
        <strain evidence="2 3">HY-24</strain>
    </source>
</reference>
<keyword evidence="1" id="KW-0472">Membrane</keyword>
<keyword evidence="3" id="KW-1185">Reference proteome</keyword>
<feature type="transmembrane region" description="Helical" evidence="1">
    <location>
        <begin position="35"/>
        <end position="61"/>
    </location>
</feature>
<sequence length="183" mass="19322">MTSSLSFVRSPAPAWRRVWHGLHAPVPGVPRWARVAAVVVPLTVLPASLWRVVAITLHVPIVDTSTTGPDARGTLPTWMPLGVYVVLLSIASELLAFTAVGLVARWGEVVPRRIPGLGGRRVPTSAAVIPAALGATALTALWTWVAVSLALAAYAPLLAWGPLLGALTVAYARRRRSSVVPRG</sequence>
<feature type="transmembrane region" description="Helical" evidence="1">
    <location>
        <begin position="81"/>
        <end position="104"/>
    </location>
</feature>